<reference evidence="1" key="1">
    <citation type="submission" date="2019-07" db="EMBL/GenBank/DDBJ databases">
        <authorList>
            <person name="Dittberner H."/>
        </authorList>
    </citation>
    <scope>NUCLEOTIDE SEQUENCE [LARGE SCALE GENOMIC DNA]</scope>
</reference>
<proteinExistence type="predicted"/>
<organism evidence="1 2">
    <name type="scientific">Arabis nemorensis</name>
    <dbReference type="NCBI Taxonomy" id="586526"/>
    <lineage>
        <taxon>Eukaryota</taxon>
        <taxon>Viridiplantae</taxon>
        <taxon>Streptophyta</taxon>
        <taxon>Embryophyta</taxon>
        <taxon>Tracheophyta</taxon>
        <taxon>Spermatophyta</taxon>
        <taxon>Magnoliopsida</taxon>
        <taxon>eudicotyledons</taxon>
        <taxon>Gunneridae</taxon>
        <taxon>Pentapetalae</taxon>
        <taxon>rosids</taxon>
        <taxon>malvids</taxon>
        <taxon>Brassicales</taxon>
        <taxon>Brassicaceae</taxon>
        <taxon>Arabideae</taxon>
        <taxon>Arabis</taxon>
    </lineage>
</organism>
<dbReference type="AlphaFoldDB" id="A0A565BRY5"/>
<comment type="caution">
    <text evidence="1">The sequence shown here is derived from an EMBL/GenBank/DDBJ whole genome shotgun (WGS) entry which is preliminary data.</text>
</comment>
<evidence type="ECO:0000313" key="2">
    <source>
        <dbReference type="Proteomes" id="UP000489600"/>
    </source>
</evidence>
<dbReference type="Proteomes" id="UP000489600">
    <property type="component" value="Unassembled WGS sequence"/>
</dbReference>
<accession>A0A565BRY5</accession>
<name>A0A565BRY5_9BRAS</name>
<protein>
    <submittedName>
        <fullName evidence="1">Uncharacterized protein</fullName>
    </submittedName>
</protein>
<gene>
    <name evidence="1" type="ORF">ANE_LOCUS14563</name>
</gene>
<dbReference type="EMBL" id="CABITT030000005">
    <property type="protein sequence ID" value="VVB04119.1"/>
    <property type="molecule type" value="Genomic_DNA"/>
</dbReference>
<evidence type="ECO:0000313" key="1">
    <source>
        <dbReference type="EMBL" id="VVB04119.1"/>
    </source>
</evidence>
<sequence>MNRNTFLHQSHPKKRILGIWSEGGACGGRNGESGPYVGGFSSIGESYDLLVHNCSQDDLLEFGNTKSPWNCVHF</sequence>
<keyword evidence="2" id="KW-1185">Reference proteome</keyword>